<feature type="compositionally biased region" description="Basic and acidic residues" evidence="1">
    <location>
        <begin position="543"/>
        <end position="552"/>
    </location>
</feature>
<feature type="compositionally biased region" description="Polar residues" evidence="1">
    <location>
        <begin position="201"/>
        <end position="214"/>
    </location>
</feature>
<feature type="compositionally biased region" description="Basic and acidic residues" evidence="1">
    <location>
        <begin position="309"/>
        <end position="323"/>
    </location>
</feature>
<feature type="compositionally biased region" description="Polar residues" evidence="1">
    <location>
        <begin position="36"/>
        <end position="49"/>
    </location>
</feature>
<feature type="compositionally biased region" description="Polar residues" evidence="1">
    <location>
        <begin position="9"/>
        <end position="18"/>
    </location>
</feature>
<feature type="compositionally biased region" description="Polar residues" evidence="1">
    <location>
        <begin position="327"/>
        <end position="337"/>
    </location>
</feature>
<dbReference type="AlphaFoldDB" id="A0AAD1SGR3"/>
<feature type="compositionally biased region" description="Basic and acidic residues" evidence="1">
    <location>
        <begin position="428"/>
        <end position="446"/>
    </location>
</feature>
<feature type="compositionally biased region" description="Basic and acidic residues" evidence="1">
    <location>
        <begin position="519"/>
        <end position="534"/>
    </location>
</feature>
<feature type="region of interest" description="Disordered" evidence="1">
    <location>
        <begin position="428"/>
        <end position="449"/>
    </location>
</feature>
<feature type="region of interest" description="Disordered" evidence="1">
    <location>
        <begin position="519"/>
        <end position="564"/>
    </location>
</feature>
<dbReference type="PANTHER" id="PTHR14739">
    <property type="entry name" value="MICROTUBULE-ASSOCIATED PROTEIN 9"/>
    <property type="match status" value="1"/>
</dbReference>
<dbReference type="GO" id="GO:0090307">
    <property type="term" value="P:mitotic spindle assembly"/>
    <property type="evidence" value="ECO:0007669"/>
    <property type="project" value="TreeGrafter"/>
</dbReference>
<feature type="region of interest" description="Disordered" evidence="1">
    <location>
        <begin position="1"/>
        <end position="68"/>
    </location>
</feature>
<evidence type="ECO:0008006" key="4">
    <source>
        <dbReference type="Google" id="ProtNLM"/>
    </source>
</evidence>
<sequence length="627" mass="72726">MDSEEEDFSTTLAYTKSPKTAKRTSFQDELKRALNSRVSRQQAIEESTNSDYSDEFDSDDSLNESSFDKKTFQSTAKKTLRRFPISDDENDDFPKKVSFLKNKNDINRQDGPSAKTTDNNENSQLKFQHKKSKELRILDDNENKPTPKPREIRSKSPSSSPGVSASLSEERVKPTPPKRNFLKKGSHKDKDSGETEETHSSPKNASLSAPSSLTRLHDKNSASEILAFTETHSSQGHRMSNQPSMNSSINSQFQTRSLSFSENSLTPSKELLPEFKDLEVKDKEPFGVSESQGNGKKSPSVLEMMLKTVYEKTRHSENDDHPLQEMGDNSSFDQQTVLHGKHSKEGNSELDQSDASRTLPSEHSSKRASKHHTRLSAKSRYLGTLTLLDKAIKDNSCDVEPADVLRATVYQNWLEKKKVFIQELHKIKKTEEEEKKNKSSKEKSFKNQEATAAFHSWKLEKQKEIKQMLMKQREEEEKKMKEVQETLRKKEEAQKTFEIWKENKKEYLKEKMLKEKQLEMEKKRKEQESIKEKQNGNNSAVKSWKEKKEHVLKQKKREKMTEKMKLEKLKAEKEEQEKRAMEIYEEWLEKKERRERIGKKQKKLQIVLNDDPPPPWSPPGKIIPTRK</sequence>
<dbReference type="GO" id="GO:0000235">
    <property type="term" value="C:astral microtubule"/>
    <property type="evidence" value="ECO:0007669"/>
    <property type="project" value="TreeGrafter"/>
</dbReference>
<gene>
    <name evidence="2" type="ORF">PECUL_23A013498</name>
</gene>
<feature type="compositionally biased region" description="Low complexity" evidence="1">
    <location>
        <begin position="155"/>
        <end position="167"/>
    </location>
</feature>
<feature type="region of interest" description="Disordered" evidence="1">
    <location>
        <begin position="598"/>
        <end position="627"/>
    </location>
</feature>
<dbReference type="InterPro" id="IPR026106">
    <property type="entry name" value="MAP9"/>
</dbReference>
<dbReference type="PANTHER" id="PTHR14739:SF9">
    <property type="entry name" value="MICROTUBULE-ASSOCIATED PROTEIN 9"/>
    <property type="match status" value="1"/>
</dbReference>
<dbReference type="GO" id="GO:0008017">
    <property type="term" value="F:microtubule binding"/>
    <property type="evidence" value="ECO:0007669"/>
    <property type="project" value="TreeGrafter"/>
</dbReference>
<dbReference type="GO" id="GO:0000281">
    <property type="term" value="P:mitotic cytokinesis"/>
    <property type="evidence" value="ECO:0007669"/>
    <property type="project" value="InterPro"/>
</dbReference>
<feature type="compositionally biased region" description="Basic and acidic residues" evidence="1">
    <location>
        <begin position="188"/>
        <end position="200"/>
    </location>
</feature>
<dbReference type="GO" id="GO:1902412">
    <property type="term" value="P:regulation of mitotic cytokinesis"/>
    <property type="evidence" value="ECO:0007669"/>
    <property type="project" value="TreeGrafter"/>
</dbReference>
<dbReference type="Proteomes" id="UP001295444">
    <property type="component" value="Chromosome 06"/>
</dbReference>
<feature type="region of interest" description="Disordered" evidence="1">
    <location>
        <begin position="82"/>
        <end position="269"/>
    </location>
</feature>
<feature type="compositionally biased region" description="Acidic residues" evidence="1">
    <location>
        <begin position="52"/>
        <end position="62"/>
    </location>
</feature>
<protein>
    <recommendedName>
        <fullName evidence="4">Microtubule-associated protein 9</fullName>
    </recommendedName>
</protein>
<accession>A0AAD1SGR3</accession>
<feature type="compositionally biased region" description="Polar residues" evidence="1">
    <location>
        <begin position="230"/>
        <end position="267"/>
    </location>
</feature>
<dbReference type="EMBL" id="OW240917">
    <property type="protein sequence ID" value="CAH2301223.1"/>
    <property type="molecule type" value="Genomic_DNA"/>
</dbReference>
<feature type="compositionally biased region" description="Basic residues" evidence="1">
    <location>
        <begin position="366"/>
        <end position="376"/>
    </location>
</feature>
<name>A0AAD1SGR3_PELCU</name>
<feature type="region of interest" description="Disordered" evidence="1">
    <location>
        <begin position="283"/>
        <end position="376"/>
    </location>
</feature>
<evidence type="ECO:0000256" key="1">
    <source>
        <dbReference type="SAM" id="MobiDB-lite"/>
    </source>
</evidence>
<feature type="compositionally biased region" description="Polar residues" evidence="1">
    <location>
        <begin position="349"/>
        <end position="362"/>
    </location>
</feature>
<keyword evidence="3" id="KW-1185">Reference proteome</keyword>
<reference evidence="2" key="1">
    <citation type="submission" date="2022-03" db="EMBL/GenBank/DDBJ databases">
        <authorList>
            <person name="Alioto T."/>
            <person name="Alioto T."/>
            <person name="Gomez Garrido J."/>
        </authorList>
    </citation>
    <scope>NUCLEOTIDE SEQUENCE</scope>
</reference>
<organism evidence="2 3">
    <name type="scientific">Pelobates cultripes</name>
    <name type="common">Western spadefoot toad</name>
    <dbReference type="NCBI Taxonomy" id="61616"/>
    <lineage>
        <taxon>Eukaryota</taxon>
        <taxon>Metazoa</taxon>
        <taxon>Chordata</taxon>
        <taxon>Craniata</taxon>
        <taxon>Vertebrata</taxon>
        <taxon>Euteleostomi</taxon>
        <taxon>Amphibia</taxon>
        <taxon>Batrachia</taxon>
        <taxon>Anura</taxon>
        <taxon>Pelobatoidea</taxon>
        <taxon>Pelobatidae</taxon>
        <taxon>Pelobates</taxon>
    </lineage>
</organism>
<feature type="compositionally biased region" description="Basic and acidic residues" evidence="1">
    <location>
        <begin position="134"/>
        <end position="154"/>
    </location>
</feature>
<feature type="compositionally biased region" description="Polar residues" evidence="1">
    <location>
        <begin position="114"/>
        <end position="126"/>
    </location>
</feature>
<evidence type="ECO:0000313" key="2">
    <source>
        <dbReference type="EMBL" id="CAH2301223.1"/>
    </source>
</evidence>
<evidence type="ECO:0000313" key="3">
    <source>
        <dbReference type="Proteomes" id="UP001295444"/>
    </source>
</evidence>
<proteinExistence type="predicted"/>